<dbReference type="OrthoDB" id="3696421at2"/>
<proteinExistence type="predicted"/>
<dbReference type="Proteomes" id="UP000002218">
    <property type="component" value="Chromosome"/>
</dbReference>
<dbReference type="InterPro" id="IPR053779">
    <property type="entry name" value="GlpR"/>
</dbReference>
<keyword evidence="2" id="KW-0472">Membrane</keyword>
<gene>
    <name evidence="3" type="ordered locus">Namu_4641</name>
</gene>
<reference evidence="3 4" key="2">
    <citation type="journal article" date="2010" name="Stand. Genomic Sci.">
        <title>Complete genome sequence of Nakamurella multipartita type strain (Y-104).</title>
        <authorList>
            <person name="Tice H."/>
            <person name="Mayilraj S."/>
            <person name="Sims D."/>
            <person name="Lapidus A."/>
            <person name="Nolan M."/>
            <person name="Lucas S."/>
            <person name="Glavina Del Rio T."/>
            <person name="Copeland A."/>
            <person name="Cheng J.F."/>
            <person name="Meincke L."/>
            <person name="Bruce D."/>
            <person name="Goodwin L."/>
            <person name="Pitluck S."/>
            <person name="Ivanova N."/>
            <person name="Mavromatis K."/>
            <person name="Ovchinnikova G."/>
            <person name="Pati A."/>
            <person name="Chen A."/>
            <person name="Palaniappan K."/>
            <person name="Land M."/>
            <person name="Hauser L."/>
            <person name="Chang Y.J."/>
            <person name="Jeffries C.D."/>
            <person name="Detter J.C."/>
            <person name="Brettin T."/>
            <person name="Rohde M."/>
            <person name="Goker M."/>
            <person name="Bristow J."/>
            <person name="Eisen J.A."/>
            <person name="Markowitz V."/>
            <person name="Hugenholtz P."/>
            <person name="Kyrpides N.C."/>
            <person name="Klenk H.P."/>
            <person name="Chen F."/>
        </authorList>
    </citation>
    <scope>NUCLEOTIDE SEQUENCE [LARGE SCALE GENOMIC DNA]</scope>
    <source>
        <strain evidence="4">ATCC 700099 / DSM 44233 / CIP 104796 / JCM 9543 / NBRC 105858 / Y-104</strain>
    </source>
</reference>
<feature type="region of interest" description="Disordered" evidence="1">
    <location>
        <begin position="320"/>
        <end position="358"/>
    </location>
</feature>
<dbReference type="KEGG" id="nml:Namu_4641"/>
<feature type="region of interest" description="Disordered" evidence="1">
    <location>
        <begin position="172"/>
        <end position="242"/>
    </location>
</feature>
<feature type="compositionally biased region" description="Low complexity" evidence="1">
    <location>
        <begin position="73"/>
        <end position="85"/>
    </location>
</feature>
<feature type="compositionally biased region" description="Low complexity" evidence="1">
    <location>
        <begin position="329"/>
        <end position="344"/>
    </location>
</feature>
<evidence type="ECO:0000256" key="1">
    <source>
        <dbReference type="SAM" id="MobiDB-lite"/>
    </source>
</evidence>
<dbReference type="NCBIfam" id="NF045516">
    <property type="entry name" value="GlpR"/>
    <property type="match status" value="1"/>
</dbReference>
<sequence>MSIPTSLIVVLLVVAWLVVLVPMVAKRRDKVPRAQSGGNGFRVLRQAQATLKRRPKRVSGTEKSATAGDEAETTAPVPVTQTATTGRERTLVSVGAADPGQPADAAEEWAAAHAGYRPASRPEADPAGEFDQGEPAWDAEAESTRTALQTAPLPDDSIQGAPVQTALWADAPEPAESQPESVTAFPPPPDLQAGPRIPAEVDEQEWSEHAAASSAPLHRTEVDDEALRPTPRRRGRGGYDPEAAEATRAYKYRQRRRVSLVLAAATVVFTLTAILLASWLWIGAVVSLGLLVLYLAYLRRQVKIEAQIRQRRMERLQRARQIRPEYGRSRPPARAGRSAAGPGRTVVDLDDDDPTFDHLEAYDPPVMYRRASGQ</sequence>
<evidence type="ECO:0000256" key="2">
    <source>
        <dbReference type="SAM" id="Phobius"/>
    </source>
</evidence>
<dbReference type="InParanoid" id="C8X7R5"/>
<name>C8X7R5_NAKMY</name>
<feature type="compositionally biased region" description="Low complexity" evidence="1">
    <location>
        <begin position="95"/>
        <end position="114"/>
    </location>
</feature>
<dbReference type="STRING" id="479431.Namu_4641"/>
<dbReference type="eggNOG" id="ENOG50334B8">
    <property type="taxonomic scope" value="Bacteria"/>
</dbReference>
<protein>
    <recommendedName>
        <fullName evidence="5">Transmembrane protein</fullName>
    </recommendedName>
</protein>
<evidence type="ECO:0000313" key="4">
    <source>
        <dbReference type="Proteomes" id="UP000002218"/>
    </source>
</evidence>
<reference evidence="4" key="1">
    <citation type="submission" date="2009-09" db="EMBL/GenBank/DDBJ databases">
        <title>The complete genome of Nakamurella multipartita DSM 44233.</title>
        <authorList>
            <consortium name="US DOE Joint Genome Institute (JGI-PGF)"/>
            <person name="Lucas S."/>
            <person name="Copeland A."/>
            <person name="Lapidus A."/>
            <person name="Glavina del Rio T."/>
            <person name="Dalin E."/>
            <person name="Tice H."/>
            <person name="Bruce D."/>
            <person name="Goodwin L."/>
            <person name="Pitluck S."/>
            <person name="Kyrpides N."/>
            <person name="Mavromatis K."/>
            <person name="Ivanova N."/>
            <person name="Ovchinnikova G."/>
            <person name="Sims D."/>
            <person name="Meincke L."/>
            <person name="Brettin T."/>
            <person name="Detter J.C."/>
            <person name="Han C."/>
            <person name="Larimer F."/>
            <person name="Land M."/>
            <person name="Hauser L."/>
            <person name="Markowitz V."/>
            <person name="Cheng J.-F."/>
            <person name="Hugenholtz P."/>
            <person name="Woyke T."/>
            <person name="Wu D."/>
            <person name="Klenk H.-P."/>
            <person name="Eisen J.A."/>
        </authorList>
    </citation>
    <scope>NUCLEOTIDE SEQUENCE [LARGE SCALE GENOMIC DNA]</scope>
    <source>
        <strain evidence="4">ATCC 700099 / DSM 44233 / CIP 104796 / JCM 9543 / NBRC 105858 / Y-104</strain>
    </source>
</reference>
<dbReference type="HOGENOM" id="CLU_037505_0_0_11"/>
<feature type="compositionally biased region" description="Acidic residues" evidence="1">
    <location>
        <begin position="126"/>
        <end position="141"/>
    </location>
</feature>
<feature type="compositionally biased region" description="Basic and acidic residues" evidence="1">
    <location>
        <begin position="218"/>
        <end position="227"/>
    </location>
</feature>
<keyword evidence="4" id="KW-1185">Reference proteome</keyword>
<feature type="transmembrane region" description="Helical" evidence="2">
    <location>
        <begin position="6"/>
        <end position="25"/>
    </location>
</feature>
<feature type="transmembrane region" description="Helical" evidence="2">
    <location>
        <begin position="258"/>
        <end position="275"/>
    </location>
</feature>
<keyword evidence="2" id="KW-1133">Transmembrane helix</keyword>
<evidence type="ECO:0000313" key="3">
    <source>
        <dbReference type="EMBL" id="ACV80918.1"/>
    </source>
</evidence>
<feature type="region of interest" description="Disordered" evidence="1">
    <location>
        <begin position="48"/>
        <end position="147"/>
    </location>
</feature>
<organism evidence="3 4">
    <name type="scientific">Nakamurella multipartita (strain ATCC 700099 / DSM 44233 / CIP 104796 / JCM 9543 / NBRC 105858 / Y-104)</name>
    <name type="common">Microsphaera multipartita</name>
    <dbReference type="NCBI Taxonomy" id="479431"/>
    <lineage>
        <taxon>Bacteria</taxon>
        <taxon>Bacillati</taxon>
        <taxon>Actinomycetota</taxon>
        <taxon>Actinomycetes</taxon>
        <taxon>Nakamurellales</taxon>
        <taxon>Nakamurellaceae</taxon>
        <taxon>Nakamurella</taxon>
    </lineage>
</organism>
<feature type="transmembrane region" description="Helical" evidence="2">
    <location>
        <begin position="281"/>
        <end position="298"/>
    </location>
</feature>
<evidence type="ECO:0008006" key="5">
    <source>
        <dbReference type="Google" id="ProtNLM"/>
    </source>
</evidence>
<accession>C8X7R5</accession>
<dbReference type="EMBL" id="CP001737">
    <property type="protein sequence ID" value="ACV80918.1"/>
    <property type="molecule type" value="Genomic_DNA"/>
</dbReference>
<keyword evidence="2" id="KW-0812">Transmembrane</keyword>
<dbReference type="AlphaFoldDB" id="C8X7R5"/>
<dbReference type="RefSeq" id="WP_015749732.1">
    <property type="nucleotide sequence ID" value="NC_013235.1"/>
</dbReference>